<dbReference type="EMBL" id="JARK01001475">
    <property type="protein sequence ID" value="EYB97592.1"/>
    <property type="molecule type" value="Genomic_DNA"/>
</dbReference>
<accession>A0A016T4K0</accession>
<protein>
    <submittedName>
        <fullName evidence="1">Uncharacterized protein</fullName>
    </submittedName>
</protein>
<sequence>MSPPSLITLKFSEISNTKISVGAAFNAIAVRDLTQWMCVPFTGFRGGTRARPTAEHSFAPSTHEKERLHFLRFLLPSRSFGIAAPENPEIQENLQCKNFRGCCL</sequence>
<keyword evidence="2" id="KW-1185">Reference proteome</keyword>
<organism evidence="1 2">
    <name type="scientific">Ancylostoma ceylanicum</name>
    <dbReference type="NCBI Taxonomy" id="53326"/>
    <lineage>
        <taxon>Eukaryota</taxon>
        <taxon>Metazoa</taxon>
        <taxon>Ecdysozoa</taxon>
        <taxon>Nematoda</taxon>
        <taxon>Chromadorea</taxon>
        <taxon>Rhabditida</taxon>
        <taxon>Rhabditina</taxon>
        <taxon>Rhabditomorpha</taxon>
        <taxon>Strongyloidea</taxon>
        <taxon>Ancylostomatidae</taxon>
        <taxon>Ancylostomatinae</taxon>
        <taxon>Ancylostoma</taxon>
    </lineage>
</organism>
<reference evidence="2" key="1">
    <citation type="journal article" date="2015" name="Nat. Genet.">
        <title>The genome and transcriptome of the zoonotic hookworm Ancylostoma ceylanicum identify infection-specific gene families.</title>
        <authorList>
            <person name="Schwarz E.M."/>
            <person name="Hu Y."/>
            <person name="Antoshechkin I."/>
            <person name="Miller M.M."/>
            <person name="Sternberg P.W."/>
            <person name="Aroian R.V."/>
        </authorList>
    </citation>
    <scope>NUCLEOTIDE SEQUENCE</scope>
    <source>
        <strain evidence="2">HY135</strain>
    </source>
</reference>
<dbReference type="OrthoDB" id="5871712at2759"/>
<dbReference type="Proteomes" id="UP000024635">
    <property type="component" value="Unassembled WGS sequence"/>
</dbReference>
<name>A0A016T4K0_9BILA</name>
<dbReference type="AlphaFoldDB" id="A0A016T4K0"/>
<comment type="caution">
    <text evidence="1">The sequence shown here is derived from an EMBL/GenBank/DDBJ whole genome shotgun (WGS) entry which is preliminary data.</text>
</comment>
<gene>
    <name evidence="1" type="primary">Acey_s0139.g2112</name>
    <name evidence="1" type="ORF">Y032_0139g2112</name>
</gene>
<proteinExistence type="predicted"/>
<evidence type="ECO:0000313" key="2">
    <source>
        <dbReference type="Proteomes" id="UP000024635"/>
    </source>
</evidence>
<evidence type="ECO:0000313" key="1">
    <source>
        <dbReference type="EMBL" id="EYB97592.1"/>
    </source>
</evidence>